<dbReference type="Gene3D" id="1.20.1260.10">
    <property type="match status" value="1"/>
</dbReference>
<dbReference type="EMBL" id="VIWT01000001">
    <property type="protein sequence ID" value="TWF97678.1"/>
    <property type="molecule type" value="Genomic_DNA"/>
</dbReference>
<gene>
    <name evidence="4" type="ORF">FHX73_111469</name>
</gene>
<dbReference type="InterPro" id="IPR012347">
    <property type="entry name" value="Ferritin-like"/>
</dbReference>
<feature type="region of interest" description="Disordered" evidence="1">
    <location>
        <begin position="23"/>
        <end position="47"/>
    </location>
</feature>
<feature type="signal peptide" evidence="2">
    <location>
        <begin position="1"/>
        <end position="22"/>
    </location>
</feature>
<dbReference type="AlphaFoldDB" id="A0A561UEB4"/>
<evidence type="ECO:0000313" key="5">
    <source>
        <dbReference type="Proteomes" id="UP000317940"/>
    </source>
</evidence>
<proteinExistence type="predicted"/>
<keyword evidence="5" id="KW-1185">Reference proteome</keyword>
<keyword evidence="2" id="KW-0732">Signal</keyword>
<evidence type="ECO:0000256" key="2">
    <source>
        <dbReference type="SAM" id="SignalP"/>
    </source>
</evidence>
<name>A0A561UEB4_9ACTN</name>
<dbReference type="RefSeq" id="WP_145904213.1">
    <property type="nucleotide sequence ID" value="NZ_BAAAMZ010000044.1"/>
</dbReference>
<dbReference type="SUPFAM" id="SSF47240">
    <property type="entry name" value="Ferritin-like"/>
    <property type="match status" value="1"/>
</dbReference>
<feature type="region of interest" description="Disordered" evidence="1">
    <location>
        <begin position="159"/>
        <end position="182"/>
    </location>
</feature>
<reference evidence="4 5" key="1">
    <citation type="submission" date="2019-06" db="EMBL/GenBank/DDBJ databases">
        <title>Sequencing the genomes of 1000 actinobacteria strains.</title>
        <authorList>
            <person name="Klenk H.-P."/>
        </authorList>
    </citation>
    <scope>NUCLEOTIDE SEQUENCE [LARGE SCALE GENOMIC DNA]</scope>
    <source>
        <strain evidence="4 5">DSM 44826</strain>
    </source>
</reference>
<accession>A0A561UEB4</accession>
<dbReference type="InterPro" id="IPR006311">
    <property type="entry name" value="TAT_signal"/>
</dbReference>
<dbReference type="PROSITE" id="PS51257">
    <property type="entry name" value="PROKAR_LIPOPROTEIN"/>
    <property type="match status" value="1"/>
</dbReference>
<dbReference type="InterPro" id="IPR029447">
    <property type="entry name" value="DUF4439"/>
</dbReference>
<sequence>MQSTSRRTFLAIAALASAGTLAACTSGSDGPGPKAGSGRHDDPDLPLRGKAVASVDALLAQYATAQPGANAALLTQLRGELATERAALATGLPAGTPAASAGPSGATAAPASPAALATAEKTTALALLAALPTASGALARLLASASAAGALRAVRLGDQSPLPADAPSASPSPSASPTQPALAAGATTALQAALAGEHAAVYAYGVIGARTAAGPRREDVRACYAEHQARRDSWDRLLAGSGATPTAAAPGYRLPTPVTDEASAIRLAAEVEQRLTAVYADLVAAADGQLRIRAATALRETALQCAHWGGTPGPLPGLPAPAAGGTASPSGSPR</sequence>
<feature type="domain" description="DUF4439" evidence="3">
    <location>
        <begin position="189"/>
        <end position="319"/>
    </location>
</feature>
<evidence type="ECO:0000259" key="3">
    <source>
        <dbReference type="Pfam" id="PF14530"/>
    </source>
</evidence>
<protein>
    <submittedName>
        <fullName evidence="4">Uncharacterized protein DUF4439</fullName>
    </submittedName>
</protein>
<feature type="region of interest" description="Disordered" evidence="1">
    <location>
        <begin position="313"/>
        <end position="334"/>
    </location>
</feature>
<organism evidence="4 5">
    <name type="scientific">Kitasatospora viridis</name>
    <dbReference type="NCBI Taxonomy" id="281105"/>
    <lineage>
        <taxon>Bacteria</taxon>
        <taxon>Bacillati</taxon>
        <taxon>Actinomycetota</taxon>
        <taxon>Actinomycetes</taxon>
        <taxon>Kitasatosporales</taxon>
        <taxon>Streptomycetaceae</taxon>
        <taxon>Kitasatospora</taxon>
    </lineage>
</organism>
<feature type="compositionally biased region" description="Low complexity" evidence="1">
    <location>
        <begin position="320"/>
        <end position="334"/>
    </location>
</feature>
<evidence type="ECO:0000256" key="1">
    <source>
        <dbReference type="SAM" id="MobiDB-lite"/>
    </source>
</evidence>
<evidence type="ECO:0000313" key="4">
    <source>
        <dbReference type="EMBL" id="TWF97678.1"/>
    </source>
</evidence>
<feature type="compositionally biased region" description="Basic and acidic residues" evidence="1">
    <location>
        <begin position="38"/>
        <end position="47"/>
    </location>
</feature>
<dbReference type="InterPro" id="IPR009078">
    <property type="entry name" value="Ferritin-like_SF"/>
</dbReference>
<comment type="caution">
    <text evidence="4">The sequence shown here is derived from an EMBL/GenBank/DDBJ whole genome shotgun (WGS) entry which is preliminary data.</text>
</comment>
<dbReference type="CDD" id="cd00657">
    <property type="entry name" value="Ferritin_like"/>
    <property type="match status" value="1"/>
</dbReference>
<dbReference type="Pfam" id="PF14530">
    <property type="entry name" value="DUF4439"/>
    <property type="match status" value="1"/>
</dbReference>
<feature type="chain" id="PRO_5039342563" evidence="2">
    <location>
        <begin position="23"/>
        <end position="334"/>
    </location>
</feature>
<dbReference type="PROSITE" id="PS51318">
    <property type="entry name" value="TAT"/>
    <property type="match status" value="1"/>
</dbReference>
<dbReference type="Proteomes" id="UP000317940">
    <property type="component" value="Unassembled WGS sequence"/>
</dbReference>
<dbReference type="OrthoDB" id="3855078at2"/>